<dbReference type="InterPro" id="IPR057661">
    <property type="entry name" value="RsdA/BaiN/AoA(So)_Rossmann"/>
</dbReference>
<organism evidence="2 3">
    <name type="scientific">Leptospira borgpetersenii str. 200701203</name>
    <dbReference type="NCBI Taxonomy" id="1193007"/>
    <lineage>
        <taxon>Bacteria</taxon>
        <taxon>Pseudomonadati</taxon>
        <taxon>Spirochaetota</taxon>
        <taxon>Spirochaetia</taxon>
        <taxon>Leptospirales</taxon>
        <taxon>Leptospiraceae</taxon>
        <taxon>Leptospira</taxon>
    </lineage>
</organism>
<feature type="domain" description="RsdA/BaiN/AoA(So)-like Rossmann fold-like" evidence="1">
    <location>
        <begin position="10"/>
        <end position="216"/>
    </location>
</feature>
<protein>
    <submittedName>
        <fullName evidence="2">Flavoprotein family protein</fullName>
    </submittedName>
</protein>
<dbReference type="InterPro" id="IPR023166">
    <property type="entry name" value="BaiN-like_dom_sf"/>
</dbReference>
<evidence type="ECO:0000313" key="3">
    <source>
        <dbReference type="Proteomes" id="UP000011783"/>
    </source>
</evidence>
<dbReference type="Gene3D" id="1.10.8.260">
    <property type="entry name" value="HI0933 insert domain-like"/>
    <property type="match status" value="1"/>
</dbReference>
<dbReference type="PRINTS" id="PR00411">
    <property type="entry name" value="PNDRDTASEI"/>
</dbReference>
<dbReference type="EMBL" id="AKWO02000083">
    <property type="protein sequence ID" value="EMF98579.1"/>
    <property type="molecule type" value="Genomic_DNA"/>
</dbReference>
<dbReference type="InterPro" id="IPR036188">
    <property type="entry name" value="FAD/NAD-bd_sf"/>
</dbReference>
<dbReference type="NCBIfam" id="TIGR00275">
    <property type="entry name" value="aminoacetone oxidase family FAD-binding enzyme"/>
    <property type="match status" value="1"/>
</dbReference>
<evidence type="ECO:0000313" key="2">
    <source>
        <dbReference type="EMBL" id="EMF98579.1"/>
    </source>
</evidence>
<dbReference type="AlphaFoldDB" id="M3HLR0"/>
<gene>
    <name evidence="2" type="ORF">LEP1GSC123_1898</name>
</gene>
<reference evidence="2 3" key="1">
    <citation type="submission" date="2013-01" db="EMBL/GenBank/DDBJ databases">
        <authorList>
            <person name="Harkins D.M."/>
            <person name="Durkin A.S."/>
            <person name="Brinkac L.M."/>
            <person name="Haft D.H."/>
            <person name="Selengut J.D."/>
            <person name="Sanka R."/>
            <person name="DePew J."/>
            <person name="Purushe J."/>
            <person name="Picardeau M."/>
            <person name="Werts C."/>
            <person name="Goarant C."/>
            <person name="Vinetz J.M."/>
            <person name="Sutton G.G."/>
            <person name="Nierman W.C."/>
            <person name="Fouts D.E."/>
        </authorList>
    </citation>
    <scope>NUCLEOTIDE SEQUENCE [LARGE SCALE GENOMIC DNA]</scope>
    <source>
        <strain evidence="2 3">200701203</strain>
    </source>
</reference>
<dbReference type="PANTHER" id="PTHR42887:SF2">
    <property type="entry name" value="OS12G0638800 PROTEIN"/>
    <property type="match status" value="1"/>
</dbReference>
<dbReference type="InterPro" id="IPR004792">
    <property type="entry name" value="BaiN-like"/>
</dbReference>
<dbReference type="SUPFAM" id="SSF160996">
    <property type="entry name" value="HI0933 insert domain-like"/>
    <property type="match status" value="1"/>
</dbReference>
<name>M3HLR0_LEPBO</name>
<accession>M3HLR0</accession>
<sequence length="297" mass="33243">MSSESKGRPKIAVIGGGAAGFFGAIQIASKGNCEVTLLEKGKQFLSKVKISGGGRCNVTHHCFDPEILSKNYPRGERELRWAFEIFGPEDTIRWYEQRGVLLKTETDGRMFPITDSSETVIQTLMQEAKKNGIKLKMGVEIHSVKPIPDSKFQIKLKNEDTLEFNKILFATGSGRKAWNWLLALGHTISDPVPSLFTFKIVDPRLENLSGLTFEKTECSLTEFGYSQLGSLLVTHWGASGPAILKLSAKGARELFNKEYETTLRIDFVPGIKKDEVRKRVEKEKSFIPPNSFPTRPF</sequence>
<dbReference type="Pfam" id="PF03486">
    <property type="entry name" value="HI0933_like"/>
    <property type="match status" value="1"/>
</dbReference>
<dbReference type="Gene3D" id="3.50.50.60">
    <property type="entry name" value="FAD/NAD(P)-binding domain"/>
    <property type="match status" value="1"/>
</dbReference>
<dbReference type="Gene3D" id="2.40.30.10">
    <property type="entry name" value="Translation factors"/>
    <property type="match status" value="1"/>
</dbReference>
<dbReference type="Proteomes" id="UP000011783">
    <property type="component" value="Unassembled WGS sequence"/>
</dbReference>
<dbReference type="BioCyc" id="LBOR1193007:G11KN-3711-MONOMER"/>
<dbReference type="SUPFAM" id="SSF51905">
    <property type="entry name" value="FAD/NAD(P)-binding domain"/>
    <property type="match status" value="1"/>
</dbReference>
<dbReference type="PANTHER" id="PTHR42887">
    <property type="entry name" value="OS12G0638800 PROTEIN"/>
    <property type="match status" value="1"/>
</dbReference>
<proteinExistence type="predicted"/>
<evidence type="ECO:0000259" key="1">
    <source>
        <dbReference type="Pfam" id="PF03486"/>
    </source>
</evidence>
<comment type="caution">
    <text evidence="2">The sequence shown here is derived from an EMBL/GenBank/DDBJ whole genome shotgun (WGS) entry which is preliminary data.</text>
</comment>